<dbReference type="InterPro" id="IPR013187">
    <property type="entry name" value="F-box-assoc_dom_typ3"/>
</dbReference>
<dbReference type="InterPro" id="IPR036047">
    <property type="entry name" value="F-box-like_dom_sf"/>
</dbReference>
<dbReference type="SUPFAM" id="SSF81383">
    <property type="entry name" value="F-box domain"/>
    <property type="match status" value="1"/>
</dbReference>
<dbReference type="PANTHER" id="PTHR31111">
    <property type="entry name" value="BNAA05G37150D PROTEIN-RELATED"/>
    <property type="match status" value="1"/>
</dbReference>
<sequence>MNREKTLDSIPIDVFLDIFSRLPAKSVGRSCCVSNRWASILGSQDFKELFLTMSSTRPCLLFALKPYNSDECLFYSSPHPHNHYEKSTVVVTADFHTKFPKSQSDCIYASGLFYFPDVRISKDKDEDSVHVICNPITGNYAILPKLRTKRDTKRFLGFDPIDKQFNVLLINNSVNYETVHHILTLGAGGISNVP</sequence>
<dbReference type="InterPro" id="IPR001810">
    <property type="entry name" value="F-box_dom"/>
</dbReference>
<dbReference type="PANTHER" id="PTHR31111:SF137">
    <property type="entry name" value="F-BOX ONLY PROTEIN 12"/>
    <property type="match status" value="1"/>
</dbReference>
<evidence type="ECO:0000259" key="1">
    <source>
        <dbReference type="PROSITE" id="PS50181"/>
    </source>
</evidence>
<name>A0A654EQ42_ARATH</name>
<dbReference type="Gene3D" id="1.20.1280.50">
    <property type="match status" value="1"/>
</dbReference>
<dbReference type="EMBL" id="CACRSJ010000104">
    <property type="protein sequence ID" value="VYS47671.1"/>
    <property type="molecule type" value="Genomic_DNA"/>
</dbReference>
<dbReference type="Pfam" id="PF00646">
    <property type="entry name" value="F-box"/>
    <property type="match status" value="1"/>
</dbReference>
<feature type="domain" description="F-box" evidence="1">
    <location>
        <begin position="4"/>
        <end position="53"/>
    </location>
</feature>
<gene>
    <name evidence="2" type="ORF">AN1_LOCUS3158</name>
</gene>
<dbReference type="Pfam" id="PF08268">
    <property type="entry name" value="FBA_3"/>
    <property type="match status" value="1"/>
</dbReference>
<organism evidence="2 3">
    <name type="scientific">Arabidopsis thaliana</name>
    <name type="common">Mouse-ear cress</name>
    <dbReference type="NCBI Taxonomy" id="3702"/>
    <lineage>
        <taxon>Eukaryota</taxon>
        <taxon>Viridiplantae</taxon>
        <taxon>Streptophyta</taxon>
        <taxon>Embryophyta</taxon>
        <taxon>Tracheophyta</taxon>
        <taxon>Spermatophyta</taxon>
        <taxon>Magnoliopsida</taxon>
        <taxon>eudicotyledons</taxon>
        <taxon>Gunneridae</taxon>
        <taxon>Pentapetalae</taxon>
        <taxon>rosids</taxon>
        <taxon>malvids</taxon>
        <taxon>Brassicales</taxon>
        <taxon>Brassicaceae</taxon>
        <taxon>Camelineae</taxon>
        <taxon>Arabidopsis</taxon>
    </lineage>
</organism>
<proteinExistence type="predicted"/>
<reference evidence="2 3" key="1">
    <citation type="submission" date="2019-11" db="EMBL/GenBank/DDBJ databases">
        <authorList>
            <person name="Jiao W.-B."/>
            <person name="Schneeberger K."/>
        </authorList>
    </citation>
    <scope>NUCLEOTIDE SEQUENCE [LARGE SCALE GENOMIC DNA]</scope>
    <source>
        <strain evidence="3">cv. An-1</strain>
    </source>
</reference>
<evidence type="ECO:0000313" key="2">
    <source>
        <dbReference type="EMBL" id="VYS47671.1"/>
    </source>
</evidence>
<dbReference type="SMART" id="SM00256">
    <property type="entry name" value="FBOX"/>
    <property type="match status" value="1"/>
</dbReference>
<dbReference type="PROSITE" id="PS50181">
    <property type="entry name" value="FBOX"/>
    <property type="match status" value="1"/>
</dbReference>
<evidence type="ECO:0000313" key="3">
    <source>
        <dbReference type="Proteomes" id="UP000426265"/>
    </source>
</evidence>
<dbReference type="AlphaFoldDB" id="A0A654EQ42"/>
<accession>A0A654EQ42</accession>
<dbReference type="Proteomes" id="UP000426265">
    <property type="component" value="Unassembled WGS sequence"/>
</dbReference>
<protein>
    <recommendedName>
        <fullName evidence="1">F-box domain-containing protein</fullName>
    </recommendedName>
</protein>